<accession>A0AAV6SPF4</accession>
<comment type="caution">
    <text evidence="8">The sequence shown here is derived from an EMBL/GenBank/DDBJ whole genome shotgun (WGS) entry which is preliminary data.</text>
</comment>
<keyword evidence="8" id="KW-0371">Homeobox</keyword>
<dbReference type="GO" id="GO:0046332">
    <property type="term" value="F:SMAD binding"/>
    <property type="evidence" value="ECO:0007669"/>
    <property type="project" value="TreeGrafter"/>
</dbReference>
<evidence type="ECO:0000313" key="9">
    <source>
        <dbReference type="Proteomes" id="UP000693946"/>
    </source>
</evidence>
<feature type="compositionally biased region" description="Polar residues" evidence="6">
    <location>
        <begin position="189"/>
        <end position="218"/>
    </location>
</feature>
<organism evidence="8 9">
    <name type="scientific">Solea senegalensis</name>
    <name type="common">Senegalese sole</name>
    <dbReference type="NCBI Taxonomy" id="28829"/>
    <lineage>
        <taxon>Eukaryota</taxon>
        <taxon>Metazoa</taxon>
        <taxon>Chordata</taxon>
        <taxon>Craniata</taxon>
        <taxon>Vertebrata</taxon>
        <taxon>Euteleostomi</taxon>
        <taxon>Actinopterygii</taxon>
        <taxon>Neopterygii</taxon>
        <taxon>Teleostei</taxon>
        <taxon>Neoteleostei</taxon>
        <taxon>Acanthomorphata</taxon>
        <taxon>Carangaria</taxon>
        <taxon>Pleuronectiformes</taxon>
        <taxon>Pleuronectoidei</taxon>
        <taxon>Soleidae</taxon>
        <taxon>Solea</taxon>
    </lineage>
</organism>
<evidence type="ECO:0000259" key="7">
    <source>
        <dbReference type="PROSITE" id="PS50011"/>
    </source>
</evidence>
<dbReference type="GO" id="GO:0004674">
    <property type="term" value="F:protein serine/threonine kinase activity"/>
    <property type="evidence" value="ECO:0007669"/>
    <property type="project" value="UniProtKB-KW"/>
</dbReference>
<keyword evidence="9" id="KW-1185">Reference proteome</keyword>
<dbReference type="Proteomes" id="UP000693946">
    <property type="component" value="Linkage Group LG11"/>
</dbReference>
<dbReference type="Pfam" id="PF00069">
    <property type="entry name" value="Pkinase"/>
    <property type="match status" value="1"/>
</dbReference>
<dbReference type="GO" id="GO:0003714">
    <property type="term" value="F:transcription corepressor activity"/>
    <property type="evidence" value="ECO:0007669"/>
    <property type="project" value="TreeGrafter"/>
</dbReference>
<keyword evidence="8" id="KW-0238">DNA-binding</keyword>
<dbReference type="GO" id="GO:0042771">
    <property type="term" value="P:intrinsic apoptotic signaling pathway in response to DNA damage by p53 class mediator"/>
    <property type="evidence" value="ECO:0007669"/>
    <property type="project" value="TreeGrafter"/>
</dbReference>
<keyword evidence="3" id="KW-0547">Nucleotide-binding</keyword>
<dbReference type="GO" id="GO:0004713">
    <property type="term" value="F:protein tyrosine kinase activity"/>
    <property type="evidence" value="ECO:0007669"/>
    <property type="project" value="TreeGrafter"/>
</dbReference>
<proteinExistence type="predicted"/>
<evidence type="ECO:0000256" key="4">
    <source>
        <dbReference type="ARBA" id="ARBA00022777"/>
    </source>
</evidence>
<feature type="compositionally biased region" description="Acidic residues" evidence="6">
    <location>
        <begin position="291"/>
        <end position="300"/>
    </location>
</feature>
<keyword evidence="5" id="KW-0067">ATP-binding</keyword>
<dbReference type="AlphaFoldDB" id="A0AAV6SPF4"/>
<feature type="region of interest" description="Disordered" evidence="6">
    <location>
        <begin position="189"/>
        <end position="307"/>
    </location>
</feature>
<dbReference type="EMBL" id="JAGKHQ010000003">
    <property type="protein sequence ID" value="KAG7519318.1"/>
    <property type="molecule type" value="Genomic_DNA"/>
</dbReference>
<dbReference type="InterPro" id="IPR050494">
    <property type="entry name" value="Ser_Thr_dual-spec_kinase"/>
</dbReference>
<gene>
    <name evidence="8" type="ORF">JOB18_005918</name>
</gene>
<dbReference type="GO" id="GO:0045944">
    <property type="term" value="P:positive regulation of transcription by RNA polymerase II"/>
    <property type="evidence" value="ECO:0007669"/>
    <property type="project" value="TreeGrafter"/>
</dbReference>
<keyword evidence="1" id="KW-0723">Serine/threonine-protein kinase</keyword>
<protein>
    <submittedName>
        <fullName evidence="8">Homeodomain-interacting protein kinase 2-like</fullName>
    </submittedName>
</protein>
<dbReference type="GO" id="GO:0003677">
    <property type="term" value="F:DNA binding"/>
    <property type="evidence" value="ECO:0007669"/>
    <property type="project" value="UniProtKB-KW"/>
</dbReference>
<evidence type="ECO:0000313" key="8">
    <source>
        <dbReference type="EMBL" id="KAG7519318.1"/>
    </source>
</evidence>
<evidence type="ECO:0000256" key="1">
    <source>
        <dbReference type="ARBA" id="ARBA00022527"/>
    </source>
</evidence>
<keyword evidence="2" id="KW-0808">Transferase</keyword>
<dbReference type="GO" id="GO:0005737">
    <property type="term" value="C:cytoplasm"/>
    <property type="evidence" value="ECO:0007669"/>
    <property type="project" value="TreeGrafter"/>
</dbReference>
<reference evidence="8 9" key="1">
    <citation type="journal article" date="2021" name="Sci. Rep.">
        <title>Chromosome anchoring in Senegalese sole (Solea senegalensis) reveals sex-associated markers and genome rearrangements in flatfish.</title>
        <authorList>
            <person name="Guerrero-Cozar I."/>
            <person name="Gomez-Garrido J."/>
            <person name="Berbel C."/>
            <person name="Martinez-Blanch J.F."/>
            <person name="Alioto T."/>
            <person name="Claros M.G."/>
            <person name="Gagnaire P.A."/>
            <person name="Manchado M."/>
        </authorList>
    </citation>
    <scope>NUCLEOTIDE SEQUENCE [LARGE SCALE GENOMIC DNA]</scope>
    <source>
        <strain evidence="8">Sse05_10M</strain>
    </source>
</reference>
<feature type="domain" description="Protein kinase" evidence="7">
    <location>
        <begin position="1"/>
        <end position="168"/>
    </location>
</feature>
<dbReference type="InterPro" id="IPR000719">
    <property type="entry name" value="Prot_kinase_dom"/>
</dbReference>
<evidence type="ECO:0000256" key="2">
    <source>
        <dbReference type="ARBA" id="ARBA00022679"/>
    </source>
</evidence>
<dbReference type="GO" id="GO:0016605">
    <property type="term" value="C:PML body"/>
    <property type="evidence" value="ECO:0007669"/>
    <property type="project" value="TreeGrafter"/>
</dbReference>
<sequence>MSRGDSLYRLEYRAPEILLGLRLNEAVDMWALGCLMARMYIEADLYSGECELAKMEDVVLLNGQPDDRMLFFGIHTKRYFAESGTELELKTDCVCSFQSVNCFSYGSHPPYRYSSAKRFISFNDIVMARPDATGHEDTEAFVSLLRNMLQVDPGKRITPNKALRHPFITMKHFPSDFIPHNLTVVSTSEKLPPTGSLNNMVAESSPESAGRNSRAANKSSDDSLDDEDDEFSSHSDGHVSGASANSCGDSSDDEETDSEMSGATTKSLDDLSDDEDSNAEISRASRNSSDEPSDDKETDETSPAFASDYSYISNKISNEEVTKIDLKPGYTRQQAFKVASSEDLIPVIGKKGKEKDSNDTPTVLKLTSAQICGLQLAGTNAQTPLIGPRMTPPTDEGRYFCSPTDGEGQGREKTNGAKPVVVPSGEFTLRGFRRRLPPPSRLHHVDTQSFSESLGLTSCIQPPRS</sequence>
<dbReference type="GO" id="GO:0007224">
    <property type="term" value="P:smoothened signaling pathway"/>
    <property type="evidence" value="ECO:0007669"/>
    <property type="project" value="TreeGrafter"/>
</dbReference>
<dbReference type="PROSITE" id="PS50011">
    <property type="entry name" value="PROTEIN_KINASE_DOM"/>
    <property type="match status" value="1"/>
</dbReference>
<dbReference type="GO" id="GO:0003713">
    <property type="term" value="F:transcription coactivator activity"/>
    <property type="evidence" value="ECO:0007669"/>
    <property type="project" value="TreeGrafter"/>
</dbReference>
<keyword evidence="4 8" id="KW-0418">Kinase</keyword>
<feature type="region of interest" description="Disordered" evidence="6">
    <location>
        <begin position="402"/>
        <end position="422"/>
    </location>
</feature>
<name>A0AAV6SPF4_SOLSE</name>
<evidence type="ECO:0000256" key="5">
    <source>
        <dbReference type="ARBA" id="ARBA00022840"/>
    </source>
</evidence>
<dbReference type="GO" id="GO:0005524">
    <property type="term" value="F:ATP binding"/>
    <property type="evidence" value="ECO:0007669"/>
    <property type="project" value="UniProtKB-KW"/>
</dbReference>
<evidence type="ECO:0000256" key="6">
    <source>
        <dbReference type="SAM" id="MobiDB-lite"/>
    </source>
</evidence>
<dbReference type="PANTHER" id="PTHR24058">
    <property type="entry name" value="DUAL SPECIFICITY PROTEIN KINASE"/>
    <property type="match status" value="1"/>
</dbReference>
<evidence type="ECO:0000256" key="3">
    <source>
        <dbReference type="ARBA" id="ARBA00022741"/>
    </source>
</evidence>
<dbReference type="PANTHER" id="PTHR24058:SF53">
    <property type="entry name" value="HOMEODOMAIN-INTERACTING PROTEIN KINASE 2"/>
    <property type="match status" value="1"/>
</dbReference>